<feature type="region of interest" description="Disordered" evidence="1">
    <location>
        <begin position="61"/>
        <end position="85"/>
    </location>
</feature>
<evidence type="ECO:0000313" key="3">
    <source>
        <dbReference type="Proteomes" id="UP000603352"/>
    </source>
</evidence>
<comment type="caution">
    <text evidence="2">The sequence shown here is derived from an EMBL/GenBank/DDBJ whole genome shotgun (WGS) entry which is preliminary data.</text>
</comment>
<feature type="compositionally biased region" description="Low complexity" evidence="1">
    <location>
        <begin position="13"/>
        <end position="30"/>
    </location>
</feature>
<evidence type="ECO:0000313" key="2">
    <source>
        <dbReference type="EMBL" id="GGB28100.1"/>
    </source>
</evidence>
<dbReference type="EMBL" id="BMDZ01000004">
    <property type="protein sequence ID" value="GGB28100.1"/>
    <property type="molecule type" value="Genomic_DNA"/>
</dbReference>
<organism evidence="2 3">
    <name type="scientific">Tistrella bauzanensis</name>
    <dbReference type="NCBI Taxonomy" id="657419"/>
    <lineage>
        <taxon>Bacteria</taxon>
        <taxon>Pseudomonadati</taxon>
        <taxon>Pseudomonadota</taxon>
        <taxon>Alphaproteobacteria</taxon>
        <taxon>Geminicoccales</taxon>
        <taxon>Geminicoccaceae</taxon>
        <taxon>Tistrella</taxon>
    </lineage>
</organism>
<reference evidence="3" key="1">
    <citation type="journal article" date="2019" name="Int. J. Syst. Evol. Microbiol.">
        <title>The Global Catalogue of Microorganisms (GCM) 10K type strain sequencing project: providing services to taxonomists for standard genome sequencing and annotation.</title>
        <authorList>
            <consortium name="The Broad Institute Genomics Platform"/>
            <consortium name="The Broad Institute Genome Sequencing Center for Infectious Disease"/>
            <person name="Wu L."/>
            <person name="Ma J."/>
        </authorList>
    </citation>
    <scope>NUCLEOTIDE SEQUENCE [LARGE SCALE GENOMIC DNA]</scope>
    <source>
        <strain evidence="3">CGMCC 1.10188</strain>
    </source>
</reference>
<name>A0ABQ1IAA6_9PROT</name>
<dbReference type="Proteomes" id="UP000603352">
    <property type="component" value="Unassembled WGS sequence"/>
</dbReference>
<keyword evidence="3" id="KW-1185">Reference proteome</keyword>
<proteinExistence type="predicted"/>
<gene>
    <name evidence="2" type="ORF">GCM10011505_06700</name>
</gene>
<feature type="region of interest" description="Disordered" evidence="1">
    <location>
        <begin position="1"/>
        <end position="30"/>
    </location>
</feature>
<evidence type="ECO:0000256" key="1">
    <source>
        <dbReference type="SAM" id="MobiDB-lite"/>
    </source>
</evidence>
<accession>A0ABQ1IAA6</accession>
<protein>
    <submittedName>
        <fullName evidence="2">Uncharacterized protein</fullName>
    </submittedName>
</protein>
<sequence length="85" mass="8739">MWRRSTTINGGRPVNSASVSPSSSVDAVDTSGTTSAVLICGLSVGAIMRLLPVIPCLPAFSSGRPTSTQWLSGKGRARSTTDGMN</sequence>